<evidence type="ECO:0000313" key="4">
    <source>
        <dbReference type="Proteomes" id="UP000256310"/>
    </source>
</evidence>
<dbReference type="NCBIfam" id="NF033779">
    <property type="entry name" value="Tim44_TimA_adap"/>
    <property type="match status" value="1"/>
</dbReference>
<protein>
    <submittedName>
        <fullName evidence="3">Putative lipid-binding transport protein (Tim44 family)</fullName>
    </submittedName>
</protein>
<dbReference type="SUPFAM" id="SSF54427">
    <property type="entry name" value="NTF2-like"/>
    <property type="match status" value="1"/>
</dbReference>
<dbReference type="InterPro" id="IPR032710">
    <property type="entry name" value="NTF2-like_dom_sf"/>
</dbReference>
<gene>
    <name evidence="3" type="ORF">DFR46_0316</name>
</gene>
<dbReference type="OrthoDB" id="9798618at2"/>
<dbReference type="EMBL" id="QRDP01000004">
    <property type="protein sequence ID" value="RED15328.1"/>
    <property type="molecule type" value="Genomic_DNA"/>
</dbReference>
<sequence length="219" mass="23951">MSIDIILLAMVAVFVGLRLFSVLGQRSGHEQEPRMPRPVESPPKLTPVPQTVPDSAPSSEAEIDGLVAPAAAAGLRKIASADSSFEINGFLNGAQSAYRMILEAFWKGDRDDLAHLVDDDVRDSFFAAIDAREQEGHVLDNRLVLIERTQVENAEFRSGMARITLRFDADIAAVTHDKDGNLIAGSLSDAVQTHDVWTFARNVRDADPNWLLVETDEAS</sequence>
<proteinExistence type="predicted"/>
<dbReference type="PIRSF" id="PIRSF031890">
    <property type="entry name" value="UCP031890_transporter_Tim44"/>
    <property type="match status" value="1"/>
</dbReference>
<evidence type="ECO:0000313" key="3">
    <source>
        <dbReference type="EMBL" id="RED15328.1"/>
    </source>
</evidence>
<dbReference type="Gene3D" id="3.10.450.240">
    <property type="match status" value="1"/>
</dbReference>
<organism evidence="3 4">
    <name type="scientific">Parasphingopyxis lamellibrachiae</name>
    <dbReference type="NCBI Taxonomy" id="680125"/>
    <lineage>
        <taxon>Bacteria</taxon>
        <taxon>Pseudomonadati</taxon>
        <taxon>Pseudomonadota</taxon>
        <taxon>Alphaproteobacteria</taxon>
        <taxon>Sphingomonadales</taxon>
        <taxon>Sphingomonadaceae</taxon>
        <taxon>Parasphingopyxis</taxon>
    </lineage>
</organism>
<dbReference type="InterPro" id="IPR016985">
    <property type="entry name" value="UCP031890_Tim44-rel"/>
</dbReference>
<dbReference type="PANTHER" id="PTHR41542">
    <property type="entry name" value="BLL5807 PROTEIN"/>
    <property type="match status" value="1"/>
</dbReference>
<feature type="compositionally biased region" description="Polar residues" evidence="1">
    <location>
        <begin position="48"/>
        <end position="58"/>
    </location>
</feature>
<dbReference type="SMART" id="SM00978">
    <property type="entry name" value="Tim44"/>
    <property type="match status" value="1"/>
</dbReference>
<keyword evidence="4" id="KW-1185">Reference proteome</keyword>
<name>A0A3D9FCD4_9SPHN</name>
<feature type="domain" description="Tim44-like" evidence="2">
    <location>
        <begin position="71"/>
        <end position="217"/>
    </location>
</feature>
<dbReference type="InterPro" id="IPR007379">
    <property type="entry name" value="Tim44-like_dom"/>
</dbReference>
<feature type="region of interest" description="Disordered" evidence="1">
    <location>
        <begin position="27"/>
        <end position="60"/>
    </location>
</feature>
<dbReference type="Pfam" id="PF04280">
    <property type="entry name" value="Tim44"/>
    <property type="match status" value="1"/>
</dbReference>
<dbReference type="PANTHER" id="PTHR41542:SF1">
    <property type="entry name" value="BLL5807 PROTEIN"/>
    <property type="match status" value="1"/>
</dbReference>
<evidence type="ECO:0000256" key="1">
    <source>
        <dbReference type="SAM" id="MobiDB-lite"/>
    </source>
</evidence>
<dbReference type="AlphaFoldDB" id="A0A3D9FCD4"/>
<comment type="caution">
    <text evidence="3">The sequence shown here is derived from an EMBL/GenBank/DDBJ whole genome shotgun (WGS) entry which is preliminary data.</text>
</comment>
<dbReference type="Proteomes" id="UP000256310">
    <property type="component" value="Unassembled WGS sequence"/>
</dbReference>
<accession>A0A3D9FCD4</accession>
<reference evidence="3 4" key="1">
    <citation type="submission" date="2018-07" db="EMBL/GenBank/DDBJ databases">
        <title>Genomic Encyclopedia of Type Strains, Phase IV (KMG-IV): sequencing the most valuable type-strain genomes for metagenomic binning, comparative biology and taxonomic classification.</title>
        <authorList>
            <person name="Goeker M."/>
        </authorList>
    </citation>
    <scope>NUCLEOTIDE SEQUENCE [LARGE SCALE GENOMIC DNA]</scope>
    <source>
        <strain evidence="3 4">DSM 26725</strain>
    </source>
</reference>
<feature type="compositionally biased region" description="Basic and acidic residues" evidence="1">
    <location>
        <begin position="27"/>
        <end position="37"/>
    </location>
</feature>
<evidence type="ECO:0000259" key="2">
    <source>
        <dbReference type="SMART" id="SM00978"/>
    </source>
</evidence>